<feature type="compositionally biased region" description="Basic and acidic residues" evidence="1">
    <location>
        <begin position="172"/>
        <end position="191"/>
    </location>
</feature>
<dbReference type="HOGENOM" id="CLU_571303_0_0_1"/>
<accession>A0A0C9UGF1</accession>
<feature type="region of interest" description="Disordered" evidence="1">
    <location>
        <begin position="168"/>
        <end position="213"/>
    </location>
</feature>
<evidence type="ECO:0000313" key="2">
    <source>
        <dbReference type="EMBL" id="KIJ42133.1"/>
    </source>
</evidence>
<sequence>MLCLPVYPVYFMPHPYYSSLHASTPRPIPYPHPNPFQHYQSQAHHIPPPIFSELYDWSTPKRRAKSVERDEKKPRRKRSVKFAEYPELDWKARKTYGDTIYPVDLSSSSSEASSSSSSDSDTPIYRPSRGRRNLEIPRGPAYPIVQGGPPFPFQFILGTYHDMPPGAIYNTRDPRYYLQDRRPSRKYREDSPPPYRPRPPARLPTPPSLAPPVLLLSHSHSTQYSPLSASAPHHHMPLQLSPGSGHLQGLTTTTSWKQWPPKHRNLRGIRPALLNPFLAAWDPALGNGALLTKWDMLNCPSHEGALRRLTHTGVLVPLTAKELDLPSVSPDFEYMVISFPQSISDCIPVLTVEQDPEKEFIPLRRVLHAIYLHLNGPVSDPFYERIGDATIPKELIRTMEDEEQERIRTNRVMRLRYRYAMIDSVNMTQSAKWIDALGSSATKFVRMVLDRMEGDTVYCHVETAPGEAFREAIRAARF</sequence>
<name>A0A0C9UGF1_SPHS4</name>
<reference evidence="2 3" key="1">
    <citation type="submission" date="2014-06" db="EMBL/GenBank/DDBJ databases">
        <title>Evolutionary Origins and Diversification of the Mycorrhizal Mutualists.</title>
        <authorList>
            <consortium name="DOE Joint Genome Institute"/>
            <consortium name="Mycorrhizal Genomics Consortium"/>
            <person name="Kohler A."/>
            <person name="Kuo A."/>
            <person name="Nagy L.G."/>
            <person name="Floudas D."/>
            <person name="Copeland A."/>
            <person name="Barry K.W."/>
            <person name="Cichocki N."/>
            <person name="Veneault-Fourrey C."/>
            <person name="LaButti K."/>
            <person name="Lindquist E.A."/>
            <person name="Lipzen A."/>
            <person name="Lundell T."/>
            <person name="Morin E."/>
            <person name="Murat C."/>
            <person name="Riley R."/>
            <person name="Ohm R."/>
            <person name="Sun H."/>
            <person name="Tunlid A."/>
            <person name="Henrissat B."/>
            <person name="Grigoriev I.V."/>
            <person name="Hibbett D.S."/>
            <person name="Martin F."/>
        </authorList>
    </citation>
    <scope>NUCLEOTIDE SEQUENCE [LARGE SCALE GENOMIC DNA]</scope>
    <source>
        <strain evidence="2 3">SS14</strain>
    </source>
</reference>
<protein>
    <submittedName>
        <fullName evidence="2">Uncharacterized protein</fullName>
    </submittedName>
</protein>
<keyword evidence="3" id="KW-1185">Reference proteome</keyword>
<evidence type="ECO:0000256" key="1">
    <source>
        <dbReference type="SAM" id="MobiDB-lite"/>
    </source>
</evidence>
<dbReference type="EMBL" id="KN837132">
    <property type="protein sequence ID" value="KIJ42133.1"/>
    <property type="molecule type" value="Genomic_DNA"/>
</dbReference>
<proteinExistence type="predicted"/>
<organism evidence="2 3">
    <name type="scientific">Sphaerobolus stellatus (strain SS14)</name>
    <dbReference type="NCBI Taxonomy" id="990650"/>
    <lineage>
        <taxon>Eukaryota</taxon>
        <taxon>Fungi</taxon>
        <taxon>Dikarya</taxon>
        <taxon>Basidiomycota</taxon>
        <taxon>Agaricomycotina</taxon>
        <taxon>Agaricomycetes</taxon>
        <taxon>Phallomycetidae</taxon>
        <taxon>Geastrales</taxon>
        <taxon>Sphaerobolaceae</taxon>
        <taxon>Sphaerobolus</taxon>
    </lineage>
</organism>
<dbReference type="AlphaFoldDB" id="A0A0C9UGF1"/>
<evidence type="ECO:0000313" key="3">
    <source>
        <dbReference type="Proteomes" id="UP000054279"/>
    </source>
</evidence>
<dbReference type="Proteomes" id="UP000054279">
    <property type="component" value="Unassembled WGS sequence"/>
</dbReference>
<gene>
    <name evidence="2" type="ORF">M422DRAFT_68083</name>
</gene>
<feature type="compositionally biased region" description="Pro residues" evidence="1">
    <location>
        <begin position="192"/>
        <end position="210"/>
    </location>
</feature>
<feature type="compositionally biased region" description="Low complexity" evidence="1">
    <location>
        <begin position="106"/>
        <end position="120"/>
    </location>
</feature>
<feature type="region of interest" description="Disordered" evidence="1">
    <location>
        <begin position="105"/>
        <end position="143"/>
    </location>
</feature>